<reference evidence="2 3" key="1">
    <citation type="submission" date="2016-04" db="EMBL/GenBank/DDBJ databases">
        <title>Complete genome sequence and analysis of deep-sea sediment isolate, Amycolatopsis sp. WP1.</title>
        <authorList>
            <person name="Wang H."/>
            <person name="Chen S."/>
            <person name="Wu Q."/>
        </authorList>
    </citation>
    <scope>NUCLEOTIDE SEQUENCE [LARGE SCALE GENOMIC DNA]</scope>
    <source>
        <strain evidence="2 3">WP1</strain>
    </source>
</reference>
<feature type="chain" id="PRO_5016922632" description="Secreted protein" evidence="1">
    <location>
        <begin position="28"/>
        <end position="104"/>
    </location>
</feature>
<sequence length="104" mass="10939">MSVKNRVGIALAAGALLSLSVPGLAQADPVAQAQPLPACMVAYDTNASPSNGQRDDVVFQNNNCGFSPYVSVDVWGFDPECQIADGDGVIFYDIGAYAQYAYLC</sequence>
<feature type="signal peptide" evidence="1">
    <location>
        <begin position="1"/>
        <end position="27"/>
    </location>
</feature>
<dbReference type="OrthoDB" id="4242195at2"/>
<dbReference type="Proteomes" id="UP000250434">
    <property type="component" value="Chromosome"/>
</dbReference>
<evidence type="ECO:0008006" key="4">
    <source>
        <dbReference type="Google" id="ProtNLM"/>
    </source>
</evidence>
<dbReference type="EMBL" id="CP015163">
    <property type="protein sequence ID" value="AXB41712.1"/>
    <property type="molecule type" value="Genomic_DNA"/>
</dbReference>
<dbReference type="KEGG" id="aab:A4R43_03580"/>
<evidence type="ECO:0000256" key="1">
    <source>
        <dbReference type="SAM" id="SignalP"/>
    </source>
</evidence>
<accession>A0A344L0Y8</accession>
<evidence type="ECO:0000313" key="2">
    <source>
        <dbReference type="EMBL" id="AXB41712.1"/>
    </source>
</evidence>
<keyword evidence="1" id="KW-0732">Signal</keyword>
<name>A0A344L0Y8_9PSEU</name>
<keyword evidence="3" id="KW-1185">Reference proteome</keyword>
<evidence type="ECO:0000313" key="3">
    <source>
        <dbReference type="Proteomes" id="UP000250434"/>
    </source>
</evidence>
<protein>
    <recommendedName>
        <fullName evidence="4">Secreted protein</fullName>
    </recommendedName>
</protein>
<gene>
    <name evidence="2" type="ORF">A4R43_03580</name>
</gene>
<dbReference type="AlphaFoldDB" id="A0A344L0Y8"/>
<proteinExistence type="predicted"/>
<organism evidence="2 3">
    <name type="scientific">Amycolatopsis albispora</name>
    <dbReference type="NCBI Taxonomy" id="1804986"/>
    <lineage>
        <taxon>Bacteria</taxon>
        <taxon>Bacillati</taxon>
        <taxon>Actinomycetota</taxon>
        <taxon>Actinomycetes</taxon>
        <taxon>Pseudonocardiales</taxon>
        <taxon>Pseudonocardiaceae</taxon>
        <taxon>Amycolatopsis</taxon>
    </lineage>
</organism>